<evidence type="ECO:0000313" key="3">
    <source>
        <dbReference type="Proteomes" id="UP000186922"/>
    </source>
</evidence>
<dbReference type="AlphaFoldDB" id="A0A1D1VTS1"/>
<name>A0A1D1VTS1_RAMVA</name>
<organism evidence="2 3">
    <name type="scientific">Ramazzottius varieornatus</name>
    <name type="common">Water bear</name>
    <name type="synonym">Tardigrade</name>
    <dbReference type="NCBI Taxonomy" id="947166"/>
    <lineage>
        <taxon>Eukaryota</taxon>
        <taxon>Metazoa</taxon>
        <taxon>Ecdysozoa</taxon>
        <taxon>Tardigrada</taxon>
        <taxon>Eutardigrada</taxon>
        <taxon>Parachela</taxon>
        <taxon>Hypsibioidea</taxon>
        <taxon>Ramazzottiidae</taxon>
        <taxon>Ramazzottius</taxon>
    </lineage>
</organism>
<dbReference type="EMBL" id="BDGG01000011">
    <property type="protein sequence ID" value="GAV04915.1"/>
    <property type="molecule type" value="Genomic_DNA"/>
</dbReference>
<feature type="signal peptide" evidence="1">
    <location>
        <begin position="1"/>
        <end position="22"/>
    </location>
</feature>
<feature type="chain" id="PRO_5008898837" description="EB domain-containing protein" evidence="1">
    <location>
        <begin position="23"/>
        <end position="399"/>
    </location>
</feature>
<evidence type="ECO:0008006" key="4">
    <source>
        <dbReference type="Google" id="ProtNLM"/>
    </source>
</evidence>
<proteinExistence type="predicted"/>
<gene>
    <name evidence="2" type="primary">RvY_15117</name>
    <name evidence="2" type="synonym">RvY_15117.1</name>
    <name evidence="2" type="ORF">RvY_15117-1</name>
</gene>
<evidence type="ECO:0000313" key="2">
    <source>
        <dbReference type="EMBL" id="GAV04915.1"/>
    </source>
</evidence>
<keyword evidence="3" id="KW-1185">Reference proteome</keyword>
<dbReference type="Proteomes" id="UP000186922">
    <property type="component" value="Unassembled WGS sequence"/>
</dbReference>
<reference evidence="2 3" key="1">
    <citation type="journal article" date="2016" name="Nat. Commun.">
        <title>Extremotolerant tardigrade genome and improved radiotolerance of human cultured cells by tardigrade-unique protein.</title>
        <authorList>
            <person name="Hashimoto T."/>
            <person name="Horikawa D.D."/>
            <person name="Saito Y."/>
            <person name="Kuwahara H."/>
            <person name="Kozuka-Hata H."/>
            <person name="Shin-I T."/>
            <person name="Minakuchi Y."/>
            <person name="Ohishi K."/>
            <person name="Motoyama A."/>
            <person name="Aizu T."/>
            <person name="Enomoto A."/>
            <person name="Kondo K."/>
            <person name="Tanaka S."/>
            <person name="Hara Y."/>
            <person name="Koshikawa S."/>
            <person name="Sagara H."/>
            <person name="Miura T."/>
            <person name="Yokobori S."/>
            <person name="Miyagawa K."/>
            <person name="Suzuki Y."/>
            <person name="Kubo T."/>
            <person name="Oyama M."/>
            <person name="Kohara Y."/>
            <person name="Fujiyama A."/>
            <person name="Arakawa K."/>
            <person name="Katayama T."/>
            <person name="Toyoda A."/>
            <person name="Kunieda T."/>
        </authorList>
    </citation>
    <scope>NUCLEOTIDE SEQUENCE [LARGE SCALE GENOMIC DNA]</scope>
    <source>
        <strain evidence="2 3">YOKOZUNA-1</strain>
    </source>
</reference>
<protein>
    <recommendedName>
        <fullName evidence="4">EB domain-containing protein</fullName>
    </recommendedName>
</protein>
<comment type="caution">
    <text evidence="2">The sequence shown here is derived from an EMBL/GenBank/DDBJ whole genome shotgun (WGS) entry which is preliminary data.</text>
</comment>
<accession>A0A1D1VTS1</accession>
<keyword evidence="1" id="KW-0732">Signal</keyword>
<sequence>MASLRPALLFVWVGIAVPFVNGLIGNATFPASSRIRQGRLIGDAIGASCFPLVYPFVSPCLIVNSICMPSTDSYSGFACTCKFGFVANADNTRCISDSSTPLSSTECVDESDCDGFPGTICRRNTLFSSINGAKPTLSSTMKRCQCAEDRDVDPTQPLGCQKTNFNCSKAGSTGYCRKRNPEDVCLDSKCSCPAGTGVDNVTKGCARPDKKTCEKKDDCPLPDKFTTVSTEGFCDRKLGKCSCAMAKQGASPSANPPVPEIPAGTAGTSVYDYASRTIKCVPIQVLARCADNEHCAVSLNQTCYKSSPDQAFGSCLCAPLKRPLMGGLTCRDVFGKCCHPTAPVGTFHCGIPIVPKAGVSDLTCLPSTSTCGCSTGVFQPEVGCVATLLGPSPQCNIFL</sequence>
<evidence type="ECO:0000256" key="1">
    <source>
        <dbReference type="SAM" id="SignalP"/>
    </source>
</evidence>